<evidence type="ECO:0000313" key="6">
    <source>
        <dbReference type="RefSeq" id="XP_034240335.1"/>
    </source>
</evidence>
<proteinExistence type="predicted"/>
<gene>
    <name evidence="6" type="primary">LOC117644811</name>
</gene>
<dbReference type="GeneID" id="117644811"/>
<evidence type="ECO:0000256" key="1">
    <source>
        <dbReference type="ARBA" id="ARBA00023157"/>
    </source>
</evidence>
<dbReference type="CDD" id="cd00190">
    <property type="entry name" value="Tryp_SPc"/>
    <property type="match status" value="1"/>
</dbReference>
<sequence>MRRALWRCLVPLAMLQAAAAVSSGGACGPRRWQCANKDCIEAFSKCDGNAECADRSDEVASVCNQVPQTELSTGHSTEVRLQYDAAFGHPVFYMCDDSSCGRLAIEGANANGELQYWNSTGCNLRSGFCPDNQHVVPDGSREWSTGEYSFVAERRSSQLAVWLQGRPNRVASVSVPAASRVLKVRPWQWSADMPVQFKHRAVCGPRKWQCANGNCIDAFSKCDGRAECADGSDEFADVCNAVPSTDLNVGHSTEVQIIYDKDFVQPVFYMCDSSSCGRLAIEGANADGQLQYWKSTGCNVRSGFCSDNTHVVPDGSREWSPGEYSFVAERRSSQLAVWLQGRPNRVASVSVPAASRVLKVRPWQWSADMPVQFKHLAKKDACGKAQPGPSELVQDGDTAAVETVPWHAAIYVESSGRKDKEYVCGGSLVARCFVATAAHCVPEDAKMFVALGKFFSGWDSEDEPKIVKTRVKTVHKHAYYRGHANKQGYDIAVLELETCADPSDKVFPICLDGGVKPTSKSNIKIAGWGNETTTLPELESVNLSQLDFEDCFNSMSSNSAQLAYVTHDKFCAKRRKDTPRSGLLQGDSGGGALVKRDGAWFLAGIVSIRLHDDKLEDVYALTDVSQYVHWIKRLAKL</sequence>
<dbReference type="Pfam" id="PF00057">
    <property type="entry name" value="Ldl_recept_a"/>
    <property type="match status" value="2"/>
</dbReference>
<protein>
    <submittedName>
        <fullName evidence="6">Coagulation factor IX-like</fullName>
    </submittedName>
</protein>
<dbReference type="InterPro" id="IPR036055">
    <property type="entry name" value="LDL_receptor-like_sf"/>
</dbReference>
<feature type="domain" description="Peptidase S1" evidence="4">
    <location>
        <begin position="393"/>
        <end position="636"/>
    </location>
</feature>
<organism evidence="6">
    <name type="scientific">Thrips palmi</name>
    <name type="common">Melon thrips</name>
    <dbReference type="NCBI Taxonomy" id="161013"/>
    <lineage>
        <taxon>Eukaryota</taxon>
        <taxon>Metazoa</taxon>
        <taxon>Ecdysozoa</taxon>
        <taxon>Arthropoda</taxon>
        <taxon>Hexapoda</taxon>
        <taxon>Insecta</taxon>
        <taxon>Pterygota</taxon>
        <taxon>Neoptera</taxon>
        <taxon>Paraneoptera</taxon>
        <taxon>Thysanoptera</taxon>
        <taxon>Terebrantia</taxon>
        <taxon>Thripoidea</taxon>
        <taxon>Thripidae</taxon>
        <taxon>Thrips</taxon>
    </lineage>
</organism>
<accession>A0A6P8YSH9</accession>
<dbReference type="PROSITE" id="PS50068">
    <property type="entry name" value="LDLRA_2"/>
    <property type="match status" value="2"/>
</dbReference>
<dbReference type="Gene3D" id="2.40.128.620">
    <property type="match status" value="1"/>
</dbReference>
<dbReference type="PANTHER" id="PTHR24252">
    <property type="entry name" value="ACROSIN-RELATED"/>
    <property type="match status" value="1"/>
</dbReference>
<name>A0A6P8YSH9_THRPL</name>
<dbReference type="Gene3D" id="4.10.400.10">
    <property type="entry name" value="Low-density Lipoprotein Receptor"/>
    <property type="match status" value="1"/>
</dbReference>
<feature type="signal peptide" evidence="3">
    <location>
        <begin position="1"/>
        <end position="20"/>
    </location>
</feature>
<feature type="disulfide bond" evidence="2">
    <location>
        <begin position="34"/>
        <end position="52"/>
    </location>
</feature>
<comment type="caution">
    <text evidence="2">Lacks conserved residue(s) required for the propagation of feature annotation.</text>
</comment>
<keyword evidence="3" id="KW-0732">Signal</keyword>
<dbReference type="InterPro" id="IPR001254">
    <property type="entry name" value="Trypsin_dom"/>
</dbReference>
<dbReference type="AlphaFoldDB" id="A0A6P8YSH9"/>
<evidence type="ECO:0000313" key="5">
    <source>
        <dbReference type="Proteomes" id="UP000515158"/>
    </source>
</evidence>
<reference evidence="6" key="1">
    <citation type="submission" date="2025-08" db="UniProtKB">
        <authorList>
            <consortium name="RefSeq"/>
        </authorList>
    </citation>
    <scope>IDENTIFICATION</scope>
    <source>
        <tissue evidence="6">Total insect</tissue>
    </source>
</reference>
<dbReference type="RefSeq" id="XP_034240335.1">
    <property type="nucleotide sequence ID" value="XM_034384444.1"/>
</dbReference>
<keyword evidence="1 2" id="KW-1015">Disulfide bond</keyword>
<dbReference type="PROSITE" id="PS51257">
    <property type="entry name" value="PROKAR_LIPOPROTEIN"/>
    <property type="match status" value="1"/>
</dbReference>
<dbReference type="CDD" id="cd00112">
    <property type="entry name" value="LDLa"/>
    <property type="match status" value="2"/>
</dbReference>
<feature type="disulfide bond" evidence="2">
    <location>
        <begin position="210"/>
        <end position="228"/>
    </location>
</feature>
<dbReference type="InterPro" id="IPR009003">
    <property type="entry name" value="Peptidase_S1_PA"/>
</dbReference>
<dbReference type="Pfam" id="PF00089">
    <property type="entry name" value="Trypsin"/>
    <property type="match status" value="1"/>
</dbReference>
<dbReference type="PROSITE" id="PS50240">
    <property type="entry name" value="TRYPSIN_DOM"/>
    <property type="match status" value="1"/>
</dbReference>
<keyword evidence="5" id="KW-1185">Reference proteome</keyword>
<dbReference type="InterPro" id="IPR043504">
    <property type="entry name" value="Peptidase_S1_PA_chymotrypsin"/>
</dbReference>
<dbReference type="GO" id="GO:0006508">
    <property type="term" value="P:proteolysis"/>
    <property type="evidence" value="ECO:0007669"/>
    <property type="project" value="InterPro"/>
</dbReference>
<dbReference type="OrthoDB" id="2019384at2759"/>
<dbReference type="Proteomes" id="UP000515158">
    <property type="component" value="Unplaced"/>
</dbReference>
<feature type="chain" id="PRO_5028230216" evidence="3">
    <location>
        <begin position="21"/>
        <end position="637"/>
    </location>
</feature>
<feature type="disulfide bond" evidence="2">
    <location>
        <begin position="27"/>
        <end position="39"/>
    </location>
</feature>
<dbReference type="SUPFAM" id="SSF50494">
    <property type="entry name" value="Trypsin-like serine proteases"/>
    <property type="match status" value="1"/>
</dbReference>
<dbReference type="PANTHER" id="PTHR24252:SF7">
    <property type="entry name" value="HYALIN"/>
    <property type="match status" value="1"/>
</dbReference>
<evidence type="ECO:0000256" key="3">
    <source>
        <dbReference type="SAM" id="SignalP"/>
    </source>
</evidence>
<dbReference type="KEGG" id="tpal:117644811"/>
<feature type="disulfide bond" evidence="2">
    <location>
        <begin position="203"/>
        <end position="215"/>
    </location>
</feature>
<dbReference type="SMART" id="SM00192">
    <property type="entry name" value="LDLa"/>
    <property type="match status" value="2"/>
</dbReference>
<evidence type="ECO:0000256" key="2">
    <source>
        <dbReference type="PROSITE-ProRule" id="PRU00124"/>
    </source>
</evidence>
<dbReference type="SUPFAM" id="SSF57424">
    <property type="entry name" value="LDL receptor-like module"/>
    <property type="match status" value="2"/>
</dbReference>
<dbReference type="InterPro" id="IPR023415">
    <property type="entry name" value="LDLR_class-A_CS"/>
</dbReference>
<dbReference type="InterPro" id="IPR002172">
    <property type="entry name" value="LDrepeatLR_classA_rpt"/>
</dbReference>
<evidence type="ECO:0000259" key="4">
    <source>
        <dbReference type="PROSITE" id="PS50240"/>
    </source>
</evidence>
<dbReference type="SMART" id="SM00020">
    <property type="entry name" value="Tryp_SPc"/>
    <property type="match status" value="1"/>
</dbReference>
<dbReference type="InParanoid" id="A0A6P8YSH9"/>
<dbReference type="PROSITE" id="PS01209">
    <property type="entry name" value="LDLRA_1"/>
    <property type="match status" value="1"/>
</dbReference>
<dbReference type="Gene3D" id="2.40.10.10">
    <property type="entry name" value="Trypsin-like serine proteases"/>
    <property type="match status" value="1"/>
</dbReference>
<dbReference type="PRINTS" id="PR00261">
    <property type="entry name" value="LDLRECEPTOR"/>
</dbReference>
<dbReference type="GO" id="GO:0004252">
    <property type="term" value="F:serine-type endopeptidase activity"/>
    <property type="evidence" value="ECO:0007669"/>
    <property type="project" value="InterPro"/>
</dbReference>